<accession>A0A921UWJ7</accession>
<evidence type="ECO:0000313" key="4">
    <source>
        <dbReference type="EMBL" id="KAG0546115.1"/>
    </source>
</evidence>
<dbReference type="GO" id="GO:0006397">
    <property type="term" value="P:mRNA processing"/>
    <property type="evidence" value="ECO:0007669"/>
    <property type="project" value="UniProtKB-KW"/>
</dbReference>
<feature type="compositionally biased region" description="Pro residues" evidence="2">
    <location>
        <begin position="1284"/>
        <end position="1297"/>
    </location>
</feature>
<evidence type="ECO:0000256" key="1">
    <source>
        <dbReference type="ARBA" id="ARBA00022664"/>
    </source>
</evidence>
<keyword evidence="1" id="KW-0507">mRNA processing</keyword>
<organism evidence="4 5">
    <name type="scientific">Sorghum bicolor</name>
    <name type="common">Sorghum</name>
    <name type="synonym">Sorghum vulgare</name>
    <dbReference type="NCBI Taxonomy" id="4558"/>
    <lineage>
        <taxon>Eukaryota</taxon>
        <taxon>Viridiplantae</taxon>
        <taxon>Streptophyta</taxon>
        <taxon>Embryophyta</taxon>
        <taxon>Tracheophyta</taxon>
        <taxon>Spermatophyta</taxon>
        <taxon>Magnoliopsida</taxon>
        <taxon>Liliopsida</taxon>
        <taxon>Poales</taxon>
        <taxon>Poaceae</taxon>
        <taxon>PACMAD clade</taxon>
        <taxon>Panicoideae</taxon>
        <taxon>Andropogonodae</taxon>
        <taxon>Andropogoneae</taxon>
        <taxon>Sorghinae</taxon>
        <taxon>Sorghum</taxon>
    </lineage>
</organism>
<feature type="region of interest" description="Disordered" evidence="2">
    <location>
        <begin position="275"/>
        <end position="295"/>
    </location>
</feature>
<sequence>MEDCPSSCMDYSMVGTPRSIINTMEGEHCVVDSADGDPIEKSTILHESKHSPLHASSCSKKIQKDSQKQNSCTHGNFASSWRSRSSLGTELRTIQDSGGLMNGTNLPSVDLIPGDKQEDSAHRKCIEDDKLSPCSVSGTKEAVFSHPSQGTCSQLAASGASNDDEGPCIVIDSVQCTFSNEVSKPGVRDKEVKLNGTVDLPMTTTRTFKRKRRANTCRANNPVSSELKNMDRALQPRSNGDLVYSPNLRNEINRSHGDEHLPLVKRARVRMERSPLENATVDEPGHSSDKTEPAKLDPCIKHATSAIFGKDQSADDVPPGIDASPKTNYSDLPGVQNSCMDNSEEQPMVMTLDVEAALPPSKRLHRLLEAMSVNASETVSTLPEVTKSKEVTLEGCTASTERSPPKNSADALVESPKSAMAKSPTVSLTVLSLDAPTGQKHITEAVMLNKDALPPVSLDLRTDVSDSVPKDKVSEETCVDSENLRTDVSDSVLKDKVSEETCIDSENVPDLVVHTGIDSNDCVKGIACSMKLEEPGFASKFDRLPSCNASGNKPTESIEGSTNGFGKTIDVSSEPISRANATVSYTSGSCDPVLHIGTVLDKSVVSVRDRTSASSLVSKVPCIHSDTSTGAFEMHSSSVIALEDLDHRINLKDKSLFSDSMPTEELVADGHAHIFSQSNSFIDSSLDSKFASEPLVNIPSLKEGSSSWCSPSNHSIRSASDRIHTEQDSGEIPFDNLQQEGLLAGCNEAHSSRRAFEACVGTLTRTKESISRATRLALDCAKHGIAGEVMDIIIEHLEKESNLYKRVDLFFLVDSIIRYCRNQKGGPGSAYPSLIQAVLPRIIYASAPPGNSAWENRRQCLKVLRLWLERKTLSEYIIRHHIKELEALNDASFGSSHRPSGTERALNDPLRDDEAFFVDEYGSNAGLDLQNLICTKLLEDEDGRSSEERSFEGLTPEHEVTGANEQEACQLHVTKHQLLLEEVDGELEMEDVAPSSGAEASTVCQEDLTNNDTSIGTAQHLSSVPPLPDDKAPSPPPLPSSPPPLPRPPYLVSQDSQVQGALPVAANCVAQHPGANYNVEGQHPYSAANNRGNVDACIASSQPPVPYNSGYAGHTNQIYQPPPPPPPPPQPIATFPSGPHGSLCGPSVPHHGNNYHHPPPAPLPNSGYHLQPPPHPPGPNQFPCPPEPEQRAQPWNCGPPAHSYPERYQYGGHDRGHHGYDRRPYFDDRGHHFDDRGRRFDGGGHYFDDGMHHFDDRWRHFHDRGQMHHEVMDGGRFPSFFPPGPPCPDHFEAPPPNQFHCGRPLDPPPGPCSGWPMPHRRSKYPPDSRHSMEPPVSNGGGWRTHGRRDYDRYH</sequence>
<feature type="compositionally biased region" description="Polar residues" evidence="2">
    <location>
        <begin position="1010"/>
        <end position="1022"/>
    </location>
</feature>
<dbReference type="Gene3D" id="1.25.40.90">
    <property type="match status" value="1"/>
</dbReference>
<evidence type="ECO:0000313" key="5">
    <source>
        <dbReference type="Proteomes" id="UP000807115"/>
    </source>
</evidence>
<dbReference type="PROSITE" id="PS51391">
    <property type="entry name" value="CID"/>
    <property type="match status" value="1"/>
</dbReference>
<dbReference type="PANTHER" id="PTHR12550:SF49">
    <property type="entry name" value="PROTEIN HUA2-LIKE 2-RELATED"/>
    <property type="match status" value="1"/>
</dbReference>
<dbReference type="SMART" id="SM00582">
    <property type="entry name" value="RPR"/>
    <property type="match status" value="1"/>
</dbReference>
<dbReference type="Proteomes" id="UP000807115">
    <property type="component" value="Chromosome 2"/>
</dbReference>
<dbReference type="Pfam" id="PF04818">
    <property type="entry name" value="CID"/>
    <property type="match status" value="1"/>
</dbReference>
<gene>
    <name evidence="4" type="ORF">BDA96_02G419900</name>
</gene>
<comment type="caution">
    <text evidence="4">The sequence shown here is derived from an EMBL/GenBank/DDBJ whole genome shotgun (WGS) entry which is preliminary data.</text>
</comment>
<proteinExistence type="predicted"/>
<evidence type="ECO:0000259" key="3">
    <source>
        <dbReference type="PROSITE" id="PS51391"/>
    </source>
</evidence>
<feature type="region of interest" description="Disordered" evidence="2">
    <location>
        <begin position="1010"/>
        <end position="1057"/>
    </location>
</feature>
<feature type="region of interest" description="Disordered" evidence="2">
    <location>
        <begin position="1108"/>
        <end position="1192"/>
    </location>
</feature>
<dbReference type="PANTHER" id="PTHR12550">
    <property type="entry name" value="HEPATOMA-DERIVED GROWTH FACTOR-RELATED"/>
    <property type="match status" value="1"/>
</dbReference>
<feature type="compositionally biased region" description="Pro residues" evidence="2">
    <location>
        <begin position="1033"/>
        <end position="1049"/>
    </location>
</feature>
<feature type="region of interest" description="Disordered" evidence="2">
    <location>
        <begin position="1284"/>
        <end position="1354"/>
    </location>
</feature>
<reference evidence="4" key="2">
    <citation type="submission" date="2020-10" db="EMBL/GenBank/DDBJ databases">
        <authorList>
            <person name="Cooper E.A."/>
            <person name="Brenton Z.W."/>
            <person name="Flinn B.S."/>
            <person name="Jenkins J."/>
            <person name="Shu S."/>
            <person name="Flowers D."/>
            <person name="Luo F."/>
            <person name="Wang Y."/>
            <person name="Xia P."/>
            <person name="Barry K."/>
            <person name="Daum C."/>
            <person name="Lipzen A."/>
            <person name="Yoshinaga Y."/>
            <person name="Schmutz J."/>
            <person name="Saski C."/>
            <person name="Vermerris W."/>
            <person name="Kresovich S."/>
        </authorList>
    </citation>
    <scope>NUCLEOTIDE SEQUENCE</scope>
</reference>
<feature type="compositionally biased region" description="Polar residues" evidence="2">
    <location>
        <begin position="397"/>
        <end position="406"/>
    </location>
</feature>
<reference evidence="4" key="1">
    <citation type="journal article" date="2019" name="BMC Genomics">
        <title>A new reference genome for Sorghum bicolor reveals high levels of sequence similarity between sweet and grain genotypes: implications for the genetics of sugar metabolism.</title>
        <authorList>
            <person name="Cooper E.A."/>
            <person name="Brenton Z.W."/>
            <person name="Flinn B.S."/>
            <person name="Jenkins J."/>
            <person name="Shu S."/>
            <person name="Flowers D."/>
            <person name="Luo F."/>
            <person name="Wang Y."/>
            <person name="Xia P."/>
            <person name="Barry K."/>
            <person name="Daum C."/>
            <person name="Lipzen A."/>
            <person name="Yoshinaga Y."/>
            <person name="Schmutz J."/>
            <person name="Saski C."/>
            <person name="Vermerris W."/>
            <person name="Kresovich S."/>
        </authorList>
    </citation>
    <scope>NUCLEOTIDE SEQUENCE</scope>
</reference>
<dbReference type="InterPro" id="IPR008942">
    <property type="entry name" value="ENTH_VHS"/>
</dbReference>
<feature type="domain" description="CID" evidence="3">
    <location>
        <begin position="748"/>
        <end position="889"/>
    </location>
</feature>
<feature type="compositionally biased region" description="Pro residues" evidence="2">
    <location>
        <begin position="1171"/>
        <end position="1187"/>
    </location>
</feature>
<feature type="compositionally biased region" description="Basic and acidic residues" evidence="2">
    <location>
        <begin position="283"/>
        <end position="295"/>
    </location>
</feature>
<feature type="region of interest" description="Disordered" evidence="2">
    <location>
        <begin position="396"/>
        <end position="418"/>
    </location>
</feature>
<evidence type="ECO:0000256" key="2">
    <source>
        <dbReference type="SAM" id="MobiDB-lite"/>
    </source>
</evidence>
<feature type="compositionally biased region" description="Pro residues" evidence="2">
    <location>
        <begin position="1120"/>
        <end position="1131"/>
    </location>
</feature>
<dbReference type="InterPro" id="IPR006569">
    <property type="entry name" value="CID_dom"/>
</dbReference>
<name>A0A921UWJ7_SORBI</name>
<protein>
    <recommendedName>
        <fullName evidence="3">CID domain-containing protein</fullName>
    </recommendedName>
</protein>
<dbReference type="GO" id="GO:0005634">
    <property type="term" value="C:nucleus"/>
    <property type="evidence" value="ECO:0007669"/>
    <property type="project" value="UniProtKB-ARBA"/>
</dbReference>
<dbReference type="EMBL" id="CM027681">
    <property type="protein sequence ID" value="KAG0546115.1"/>
    <property type="molecule type" value="Genomic_DNA"/>
</dbReference>